<dbReference type="GO" id="GO:0051373">
    <property type="term" value="F:FATZ binding"/>
    <property type="evidence" value="ECO:0007669"/>
    <property type="project" value="TreeGrafter"/>
</dbReference>
<reference evidence="4" key="3">
    <citation type="submission" date="2025-09" db="UniProtKB">
        <authorList>
            <consortium name="Ensembl"/>
        </authorList>
    </citation>
    <scope>IDENTIFICATION</scope>
</reference>
<dbReference type="GO" id="GO:0015629">
    <property type="term" value="C:actin cytoskeleton"/>
    <property type="evidence" value="ECO:0007669"/>
    <property type="project" value="TreeGrafter"/>
</dbReference>
<dbReference type="STRING" id="99883.ENSTNIP00000003780"/>
<dbReference type="GO" id="GO:0030018">
    <property type="term" value="C:Z disc"/>
    <property type="evidence" value="ECO:0007669"/>
    <property type="project" value="InterPro"/>
</dbReference>
<evidence type="ECO:0000256" key="3">
    <source>
        <dbReference type="SAM" id="MobiDB-lite"/>
    </source>
</evidence>
<dbReference type="HOGENOM" id="CLU_1402053_0_0_1"/>
<dbReference type="Proteomes" id="UP000007303">
    <property type="component" value="Unassembled WGS sequence"/>
</dbReference>
<accession>H3C6B0</accession>
<dbReference type="PANTHER" id="PTHR15941">
    <property type="entry name" value="MYOZENIN"/>
    <property type="match status" value="1"/>
</dbReference>
<reference evidence="4" key="2">
    <citation type="submission" date="2025-08" db="UniProtKB">
        <authorList>
            <consortium name="Ensembl"/>
        </authorList>
    </citation>
    <scope>IDENTIFICATION</scope>
</reference>
<dbReference type="InterPro" id="IPR008438">
    <property type="entry name" value="MYOZ"/>
</dbReference>
<proteinExistence type="inferred from homology"/>
<reference evidence="5" key="1">
    <citation type="journal article" date="2004" name="Nature">
        <title>Genome duplication in the teleost fish Tetraodon nigroviridis reveals the early vertebrate proto-karyotype.</title>
        <authorList>
            <person name="Jaillon O."/>
            <person name="Aury J.-M."/>
            <person name="Brunet F."/>
            <person name="Petit J.-L."/>
            <person name="Stange-Thomann N."/>
            <person name="Mauceli E."/>
            <person name="Bouneau L."/>
            <person name="Fischer C."/>
            <person name="Ozouf-Costaz C."/>
            <person name="Bernot A."/>
            <person name="Nicaud S."/>
            <person name="Jaffe D."/>
            <person name="Fisher S."/>
            <person name="Lutfalla G."/>
            <person name="Dossat C."/>
            <person name="Segurens B."/>
            <person name="Dasilva C."/>
            <person name="Salanoubat M."/>
            <person name="Levy M."/>
            <person name="Boudet N."/>
            <person name="Castellano S."/>
            <person name="Anthouard V."/>
            <person name="Jubin C."/>
            <person name="Castelli V."/>
            <person name="Katinka M."/>
            <person name="Vacherie B."/>
            <person name="Biemont C."/>
            <person name="Skalli Z."/>
            <person name="Cattolico L."/>
            <person name="Poulain J."/>
            <person name="De Berardinis V."/>
            <person name="Cruaud C."/>
            <person name="Duprat S."/>
            <person name="Brottier P."/>
            <person name="Coutanceau J.-P."/>
            <person name="Gouzy J."/>
            <person name="Parra G."/>
            <person name="Lardier G."/>
            <person name="Chapple C."/>
            <person name="McKernan K.J."/>
            <person name="McEwan P."/>
            <person name="Bosak S."/>
            <person name="Kellis M."/>
            <person name="Volff J.-N."/>
            <person name="Guigo R."/>
            <person name="Zody M.C."/>
            <person name="Mesirov J."/>
            <person name="Lindblad-Toh K."/>
            <person name="Birren B."/>
            <person name="Nusbaum C."/>
            <person name="Kahn D."/>
            <person name="Robinson-Rechavi M."/>
            <person name="Laudet V."/>
            <person name="Schachter V."/>
            <person name="Quetier F."/>
            <person name="Saurin W."/>
            <person name="Scarpelli C."/>
            <person name="Wincker P."/>
            <person name="Lander E.S."/>
            <person name="Weissenbach J."/>
            <person name="Roest Crollius H."/>
        </authorList>
    </citation>
    <scope>NUCLEOTIDE SEQUENCE [LARGE SCALE GENOMIC DNA]</scope>
</reference>
<dbReference type="GeneTree" id="ENSGT00950000183027"/>
<dbReference type="AlphaFoldDB" id="H3C6B0"/>
<keyword evidence="2" id="KW-0597">Phosphoprotein</keyword>
<evidence type="ECO:0000256" key="1">
    <source>
        <dbReference type="ARBA" id="ARBA00009126"/>
    </source>
</evidence>
<evidence type="ECO:0000313" key="5">
    <source>
        <dbReference type="Proteomes" id="UP000007303"/>
    </source>
</evidence>
<dbReference type="Ensembl" id="ENSTNIT00000003957.1">
    <property type="protein sequence ID" value="ENSTNIP00000003780.1"/>
    <property type="gene ID" value="ENSTNIG00000001628.1"/>
</dbReference>
<sequence>MMYSGLDDATKQRMMQAQALSMEAKGVGLNLGKKMSVPKDIMMEELNLSSNRGSRMFQERQKRAERFTLENAVNGIDNTCSVLTQIVPPPQNFQPVKGGKENQVLIIPGKHNLVKGLQKSVAMKGRPDVLAPGEAPTLNRPSSVNPHGPSEFYYLWQQYERFQQSSYQQPSSESLCGYQQRRSEARQAARGPSR</sequence>
<evidence type="ECO:0000313" key="4">
    <source>
        <dbReference type="Ensembl" id="ENSTNIP00000003780.1"/>
    </source>
</evidence>
<dbReference type="PANTHER" id="PTHR15941:SF16">
    <property type="entry name" value="MYOZENIN 3A-RELATED"/>
    <property type="match status" value="1"/>
</dbReference>
<dbReference type="Pfam" id="PF05556">
    <property type="entry name" value="Calsarcin"/>
    <property type="match status" value="1"/>
</dbReference>
<evidence type="ECO:0000256" key="2">
    <source>
        <dbReference type="ARBA" id="ARBA00022553"/>
    </source>
</evidence>
<feature type="region of interest" description="Disordered" evidence="3">
    <location>
        <begin position="167"/>
        <end position="194"/>
    </location>
</feature>
<comment type="similarity">
    <text evidence="1">Belongs to the myozenin family.</text>
</comment>
<name>H3C6B0_TETNG</name>
<organism evidence="4 5">
    <name type="scientific">Tetraodon nigroviridis</name>
    <name type="common">Spotted green pufferfish</name>
    <name type="synonym">Chelonodon nigroviridis</name>
    <dbReference type="NCBI Taxonomy" id="99883"/>
    <lineage>
        <taxon>Eukaryota</taxon>
        <taxon>Metazoa</taxon>
        <taxon>Chordata</taxon>
        <taxon>Craniata</taxon>
        <taxon>Vertebrata</taxon>
        <taxon>Euteleostomi</taxon>
        <taxon>Actinopterygii</taxon>
        <taxon>Neopterygii</taxon>
        <taxon>Teleostei</taxon>
        <taxon>Neoteleostei</taxon>
        <taxon>Acanthomorphata</taxon>
        <taxon>Eupercaria</taxon>
        <taxon>Tetraodontiformes</taxon>
        <taxon>Tetradontoidea</taxon>
        <taxon>Tetraodontidae</taxon>
        <taxon>Tetraodon</taxon>
    </lineage>
</organism>
<dbReference type="GO" id="GO:0003779">
    <property type="term" value="F:actin binding"/>
    <property type="evidence" value="ECO:0007669"/>
    <property type="project" value="TreeGrafter"/>
</dbReference>
<keyword evidence="5" id="KW-1185">Reference proteome</keyword>
<dbReference type="GO" id="GO:0031433">
    <property type="term" value="F:telethonin binding"/>
    <property type="evidence" value="ECO:0007669"/>
    <property type="project" value="TreeGrafter"/>
</dbReference>
<protein>
    <submittedName>
        <fullName evidence="4">Myozenin 3a</fullName>
    </submittedName>
</protein>
<dbReference type="InParanoid" id="H3C6B0"/>